<sequence>MNIEDYAVYMIQKHVLAIALAVIKSKPANIAYETYIDHIRNRIIQTDMESNLDITICEEDFNISDDCVHDDSQMISNDQSMVMNEQINESHDSVTILQNFNLNALDDLGEKEKDDANSLLDVMTELDNIEEHSVNENYCTQSTNFDESQKPMNVICDKNSELANNIEMFYETYIESNQEVRNNSKEVNINKYQNNITNSKSAIHATNINKEVGKIPYSQSNNFIKENKTVIENNNIDTQKTIFYTLQGFTSNTHVSQSQEDIVIANRNLLNRSNTVLNSNRCDQIVTQNITNSQTDQHNSRKEIQDGKEELECNVNADIIKENNKATDHDKIHFDANKINLIDKMTIFSDYQAPRKNKNPNDNYNIGSKRIKIDANDKIYTKSSSTRLEFEELSCIPKYQSNDTTKSYETDYDRNVEQDFAILSQNKDGNDRAQIYKETYNLTLGHTFQDRSNDLTPKISQDIQNYHTDRVNFETNTVDSIRTAQSLEFRFSPDESQSLLLSNENYGSKCINASLENIKLSDNNIYNTENAYTYINTDSNNSAKEKYQNRSEIKENTNFLDKLTNFDDPIINLSQTINNTNNYKTKELISGIHYQTNLKDFSNKHDEMKAISDFKESDRLKEKVLNNLPDDGTTADVSHPKKMTKECISNDNPLMDIPSENDFSDNEADTQLETVSFKTLEELNRIKSYLNKRERRFSEVSNSLDSGFRSSQPRSSYKSVSQHSEVWINESAHSLLSFITVSQLAGGTTEIADEISRLLKTDDTIYRLLQLNRSKHIIHYTIAKIIVILDKTNTDLTDDVFELKDIARTENLCHIFHILEVLLKRVKRTSENSQMSVQNSQDDERVLKRSSLTEIWKRKWNLTKSEVIEGSVKKKCVLTKCSEALNKMIVQAIDGYSLVSFAALQCFNLLQN</sequence>
<dbReference type="AlphaFoldDB" id="A0A8S4R400"/>
<protein>
    <submittedName>
        <fullName evidence="1">Jg19027 protein</fullName>
    </submittedName>
</protein>
<dbReference type="EMBL" id="CAKXAJ010024818">
    <property type="protein sequence ID" value="CAH2230584.1"/>
    <property type="molecule type" value="Genomic_DNA"/>
</dbReference>
<organism evidence="1 2">
    <name type="scientific">Pararge aegeria aegeria</name>
    <dbReference type="NCBI Taxonomy" id="348720"/>
    <lineage>
        <taxon>Eukaryota</taxon>
        <taxon>Metazoa</taxon>
        <taxon>Ecdysozoa</taxon>
        <taxon>Arthropoda</taxon>
        <taxon>Hexapoda</taxon>
        <taxon>Insecta</taxon>
        <taxon>Pterygota</taxon>
        <taxon>Neoptera</taxon>
        <taxon>Endopterygota</taxon>
        <taxon>Lepidoptera</taxon>
        <taxon>Glossata</taxon>
        <taxon>Ditrysia</taxon>
        <taxon>Papilionoidea</taxon>
        <taxon>Nymphalidae</taxon>
        <taxon>Satyrinae</taxon>
        <taxon>Satyrini</taxon>
        <taxon>Parargina</taxon>
        <taxon>Pararge</taxon>
    </lineage>
</organism>
<accession>A0A8S4R400</accession>
<dbReference type="Proteomes" id="UP000838756">
    <property type="component" value="Unassembled WGS sequence"/>
</dbReference>
<proteinExistence type="predicted"/>
<gene>
    <name evidence="1" type="primary">jg19027</name>
    <name evidence="1" type="ORF">PAEG_LOCUS9791</name>
</gene>
<name>A0A8S4R400_9NEOP</name>
<evidence type="ECO:0000313" key="2">
    <source>
        <dbReference type="Proteomes" id="UP000838756"/>
    </source>
</evidence>
<evidence type="ECO:0000313" key="1">
    <source>
        <dbReference type="EMBL" id="CAH2230584.1"/>
    </source>
</evidence>
<reference evidence="1" key="1">
    <citation type="submission" date="2022-03" db="EMBL/GenBank/DDBJ databases">
        <authorList>
            <person name="Lindestad O."/>
        </authorList>
    </citation>
    <scope>NUCLEOTIDE SEQUENCE</scope>
</reference>
<keyword evidence="2" id="KW-1185">Reference proteome</keyword>
<comment type="caution">
    <text evidence="1">The sequence shown here is derived from an EMBL/GenBank/DDBJ whole genome shotgun (WGS) entry which is preliminary data.</text>
</comment>
<dbReference type="OrthoDB" id="7387587at2759"/>